<comment type="caution">
    <text evidence="3">The sequence shown here is derived from an EMBL/GenBank/DDBJ whole genome shotgun (WGS) entry which is preliminary data.</text>
</comment>
<evidence type="ECO:0000313" key="4">
    <source>
        <dbReference type="Proteomes" id="UP000007264"/>
    </source>
</evidence>
<dbReference type="Proteomes" id="UP000007264">
    <property type="component" value="Unassembled WGS sequence"/>
</dbReference>
<evidence type="ECO:0000256" key="2">
    <source>
        <dbReference type="SAM" id="SignalP"/>
    </source>
</evidence>
<gene>
    <name evidence="3" type="ORF">COCSUDRAFT_52973</name>
</gene>
<feature type="chain" id="PRO_5003636665" evidence="2">
    <location>
        <begin position="25"/>
        <end position="232"/>
    </location>
</feature>
<accession>I0Z1F5</accession>
<feature type="signal peptide" evidence="2">
    <location>
        <begin position="1"/>
        <end position="24"/>
    </location>
</feature>
<dbReference type="OrthoDB" id="10509494at2759"/>
<reference evidence="3 4" key="1">
    <citation type="journal article" date="2012" name="Genome Biol.">
        <title>The genome of the polar eukaryotic microalga coccomyxa subellipsoidea reveals traits of cold adaptation.</title>
        <authorList>
            <person name="Blanc G."/>
            <person name="Agarkova I."/>
            <person name="Grimwood J."/>
            <person name="Kuo A."/>
            <person name="Brueggeman A."/>
            <person name="Dunigan D."/>
            <person name="Gurnon J."/>
            <person name="Ladunga I."/>
            <person name="Lindquist E."/>
            <person name="Lucas S."/>
            <person name="Pangilinan J."/>
            <person name="Proschold T."/>
            <person name="Salamov A."/>
            <person name="Schmutz J."/>
            <person name="Weeks D."/>
            <person name="Yamada T."/>
            <person name="Claverie J.M."/>
            <person name="Grigoriev I."/>
            <person name="Van Etten J."/>
            <person name="Lomsadze A."/>
            <person name="Borodovsky M."/>
        </authorList>
    </citation>
    <scope>NUCLEOTIDE SEQUENCE [LARGE SCALE GENOMIC DNA]</scope>
    <source>
        <strain evidence="3 4">C-169</strain>
    </source>
</reference>
<dbReference type="PROSITE" id="PS51257">
    <property type="entry name" value="PROKAR_LIPOPROTEIN"/>
    <property type="match status" value="1"/>
</dbReference>
<keyword evidence="2" id="KW-0732">Signal</keyword>
<dbReference type="RefSeq" id="XP_005649018.1">
    <property type="nucleotide sequence ID" value="XM_005648961.1"/>
</dbReference>
<evidence type="ECO:0000313" key="3">
    <source>
        <dbReference type="EMBL" id="EIE24474.1"/>
    </source>
</evidence>
<keyword evidence="4" id="KW-1185">Reference proteome</keyword>
<feature type="region of interest" description="Disordered" evidence="1">
    <location>
        <begin position="170"/>
        <end position="195"/>
    </location>
</feature>
<organism evidence="3 4">
    <name type="scientific">Coccomyxa subellipsoidea (strain C-169)</name>
    <name type="common">Green microalga</name>
    <dbReference type="NCBI Taxonomy" id="574566"/>
    <lineage>
        <taxon>Eukaryota</taxon>
        <taxon>Viridiplantae</taxon>
        <taxon>Chlorophyta</taxon>
        <taxon>core chlorophytes</taxon>
        <taxon>Trebouxiophyceae</taxon>
        <taxon>Trebouxiophyceae incertae sedis</taxon>
        <taxon>Coccomyxaceae</taxon>
        <taxon>Coccomyxa</taxon>
        <taxon>Coccomyxa subellipsoidea</taxon>
    </lineage>
</organism>
<proteinExistence type="predicted"/>
<name>I0Z1F5_COCSC</name>
<dbReference type="GeneID" id="17042476"/>
<sequence>MASQKCMMCMAVLVMACFISTTTAQMPAVDPNFKMPKNIKSYSEYLKYVGMAQGILPIEPLAEEAFAPGPSQGVEAPSGAPAAEAQPDFMANRVANPNPTIEDFVQAYQPVAKALDYAFETRITKDNAQKVQWNLAIAAAPLQMLINDANQAQIKNFQKVTSEVVSGQNPLTGTAATTPTTEAQPATASDGTTVTSTAATAATTGADATATPATAAADPLGWLRMPSFLGKK</sequence>
<dbReference type="KEGG" id="csl:COCSUDRAFT_52973"/>
<protein>
    <submittedName>
        <fullName evidence="3">Uncharacterized protein</fullName>
    </submittedName>
</protein>
<evidence type="ECO:0000256" key="1">
    <source>
        <dbReference type="SAM" id="MobiDB-lite"/>
    </source>
</evidence>
<dbReference type="EMBL" id="AGSI01000005">
    <property type="protein sequence ID" value="EIE24474.1"/>
    <property type="molecule type" value="Genomic_DNA"/>
</dbReference>
<dbReference type="AlphaFoldDB" id="I0Z1F5"/>